<evidence type="ECO:0000313" key="2">
    <source>
        <dbReference type="EMBL" id="KAF5661955.1"/>
    </source>
</evidence>
<feature type="compositionally biased region" description="Polar residues" evidence="1">
    <location>
        <begin position="13"/>
        <end position="28"/>
    </location>
</feature>
<name>A0A8H5WKI6_FUSCI</name>
<reference evidence="3" key="1">
    <citation type="journal article" date="2020" name="BMC Genomics">
        <title>Correction to: Identification and distribution of gene clusters required for synthesis of sphingolipid metabolism inhibitors in diverse species of the filamentous fungus Fusarium.</title>
        <authorList>
            <person name="Kim H.S."/>
            <person name="Lohmar J.M."/>
            <person name="Busman M."/>
            <person name="Brown D.W."/>
            <person name="Naumann T.A."/>
            <person name="Divon H.H."/>
            <person name="Lysoe E."/>
            <person name="Uhlig S."/>
            <person name="Proctor R.H."/>
        </authorList>
    </citation>
    <scope>NUCLEOTIDE SEQUENCE [LARGE SCALE GENOMIC DNA]</scope>
    <source>
        <strain evidence="3">NRRL 25331</strain>
    </source>
</reference>
<protein>
    <submittedName>
        <fullName evidence="2">Uncharacterized protein</fullName>
    </submittedName>
</protein>
<reference evidence="2 3" key="2">
    <citation type="submission" date="2020-05" db="EMBL/GenBank/DDBJ databases">
        <title>Identification and distribution of gene clusters putatively required for synthesis of sphingolipid metabolism inhibitors in phylogenetically diverse species of the filamentous fungus Fusarium.</title>
        <authorList>
            <person name="Kim H.-S."/>
            <person name="Busman M."/>
            <person name="Brown D.W."/>
            <person name="Divon H."/>
            <person name="Uhlig S."/>
            <person name="Proctor R.H."/>
        </authorList>
    </citation>
    <scope>NUCLEOTIDE SEQUENCE [LARGE SCALE GENOMIC DNA]</scope>
    <source>
        <strain evidence="2 3">NRRL 25331</strain>
    </source>
</reference>
<proteinExistence type="predicted"/>
<feature type="region of interest" description="Disordered" evidence="1">
    <location>
        <begin position="1"/>
        <end position="30"/>
    </location>
</feature>
<sequence>MSKQPPIRPEQGSYGQFQLPSQPKTPFSRSRGALAKLRESIPQDEGQWQHARHLHRYNTAENIGDTSELTIQRYMSAVRAMVQAMDRVYLRGQRHRVFEGALLYSRISPSFLTHYTKVTGDFDSCFPTFRCIHPEIQASLPLAPAFILKYRHPQYRFKDICAALGTEVLGEDDYARFVSVLENGRPVLAVLSLPASAPFTALSVIKYQPEAARDVQKVAANTVDDIHMFALPTSFPLVYKVFDVTDAFRQLLQEVSHRITYESPREVPNTPLLELRWIEDYDTLVDQVIGDLVG</sequence>
<evidence type="ECO:0000313" key="3">
    <source>
        <dbReference type="Proteomes" id="UP000572754"/>
    </source>
</evidence>
<dbReference type="AlphaFoldDB" id="A0A8H5WKI6"/>
<dbReference type="Proteomes" id="UP000572754">
    <property type="component" value="Unassembled WGS sequence"/>
</dbReference>
<organism evidence="2 3">
    <name type="scientific">Fusarium circinatum</name>
    <name type="common">Pitch canker fungus</name>
    <name type="synonym">Gibberella circinata</name>
    <dbReference type="NCBI Taxonomy" id="48490"/>
    <lineage>
        <taxon>Eukaryota</taxon>
        <taxon>Fungi</taxon>
        <taxon>Dikarya</taxon>
        <taxon>Ascomycota</taxon>
        <taxon>Pezizomycotina</taxon>
        <taxon>Sordariomycetes</taxon>
        <taxon>Hypocreomycetidae</taxon>
        <taxon>Hypocreales</taxon>
        <taxon>Nectriaceae</taxon>
        <taxon>Fusarium</taxon>
        <taxon>Fusarium fujikuroi species complex</taxon>
    </lineage>
</organism>
<evidence type="ECO:0000256" key="1">
    <source>
        <dbReference type="SAM" id="MobiDB-lite"/>
    </source>
</evidence>
<comment type="caution">
    <text evidence="2">The sequence shown here is derived from an EMBL/GenBank/DDBJ whole genome shotgun (WGS) entry which is preliminary data.</text>
</comment>
<gene>
    <name evidence="2" type="ORF">FCIRC_11653</name>
</gene>
<dbReference type="EMBL" id="JAAQPE010000474">
    <property type="protein sequence ID" value="KAF5661955.1"/>
    <property type="molecule type" value="Genomic_DNA"/>
</dbReference>
<accession>A0A8H5WKI6</accession>
<keyword evidence="3" id="KW-1185">Reference proteome</keyword>